<dbReference type="PANTHER" id="PTHR30106">
    <property type="entry name" value="INNER MEMBRANE PROTEIN YEIH-RELATED"/>
    <property type="match status" value="1"/>
</dbReference>
<comment type="subcellular location">
    <subcellularLocation>
        <location evidence="1">Cell membrane</location>
        <topology evidence="1">Multi-pass membrane protein</topology>
    </subcellularLocation>
</comment>
<feature type="transmembrane region" description="Helical" evidence="6">
    <location>
        <begin position="309"/>
        <end position="331"/>
    </location>
</feature>
<feature type="non-terminal residue" evidence="7">
    <location>
        <position position="1"/>
    </location>
</feature>
<dbReference type="AlphaFoldDB" id="X1AGE0"/>
<dbReference type="Pfam" id="PF03601">
    <property type="entry name" value="Cons_hypoth698"/>
    <property type="match status" value="1"/>
</dbReference>
<evidence type="ECO:0000256" key="4">
    <source>
        <dbReference type="ARBA" id="ARBA00022989"/>
    </source>
</evidence>
<dbReference type="EMBL" id="BART01006186">
    <property type="protein sequence ID" value="GAG59121.1"/>
    <property type="molecule type" value="Genomic_DNA"/>
</dbReference>
<comment type="caution">
    <text evidence="7">The sequence shown here is derived from an EMBL/GenBank/DDBJ whole genome shotgun (WGS) entry which is preliminary data.</text>
</comment>
<feature type="transmembrane region" description="Helical" evidence="6">
    <location>
        <begin position="121"/>
        <end position="139"/>
    </location>
</feature>
<reference evidence="7" key="1">
    <citation type="journal article" date="2014" name="Front. Microbiol.">
        <title>High frequency of phylogenetically diverse reductive dehalogenase-homologous genes in deep subseafloor sedimentary metagenomes.</title>
        <authorList>
            <person name="Kawai M."/>
            <person name="Futagami T."/>
            <person name="Toyoda A."/>
            <person name="Takaki Y."/>
            <person name="Nishi S."/>
            <person name="Hori S."/>
            <person name="Arai W."/>
            <person name="Tsubouchi T."/>
            <person name="Morono Y."/>
            <person name="Uchiyama I."/>
            <person name="Ito T."/>
            <person name="Fujiyama A."/>
            <person name="Inagaki F."/>
            <person name="Takami H."/>
        </authorList>
    </citation>
    <scope>NUCLEOTIDE SEQUENCE</scope>
    <source>
        <strain evidence="7">Expedition CK06-06</strain>
    </source>
</reference>
<proteinExistence type="predicted"/>
<keyword evidence="2" id="KW-1003">Cell membrane</keyword>
<evidence type="ECO:0000256" key="6">
    <source>
        <dbReference type="SAM" id="Phobius"/>
    </source>
</evidence>
<keyword evidence="5 6" id="KW-0472">Membrane</keyword>
<keyword evidence="4 6" id="KW-1133">Transmembrane helix</keyword>
<evidence type="ECO:0000256" key="1">
    <source>
        <dbReference type="ARBA" id="ARBA00004651"/>
    </source>
</evidence>
<feature type="transmembrane region" description="Helical" evidence="6">
    <location>
        <begin position="7"/>
        <end position="31"/>
    </location>
</feature>
<feature type="transmembrane region" description="Helical" evidence="6">
    <location>
        <begin position="90"/>
        <end position="109"/>
    </location>
</feature>
<feature type="transmembrane region" description="Helical" evidence="6">
    <location>
        <begin position="215"/>
        <end position="234"/>
    </location>
</feature>
<organism evidence="7">
    <name type="scientific">marine sediment metagenome</name>
    <dbReference type="NCBI Taxonomy" id="412755"/>
    <lineage>
        <taxon>unclassified sequences</taxon>
        <taxon>metagenomes</taxon>
        <taxon>ecological metagenomes</taxon>
    </lineage>
</organism>
<dbReference type="PANTHER" id="PTHR30106:SF1">
    <property type="entry name" value="UPF0324 MEMBRANE PROTEIN FN0533"/>
    <property type="match status" value="1"/>
</dbReference>
<keyword evidence="3 6" id="KW-0812">Transmembrane</keyword>
<name>X1AGE0_9ZZZZ</name>
<feature type="transmembrane region" description="Helical" evidence="6">
    <location>
        <begin position="151"/>
        <end position="170"/>
    </location>
</feature>
<evidence type="ECO:0000256" key="5">
    <source>
        <dbReference type="ARBA" id="ARBA00023136"/>
    </source>
</evidence>
<dbReference type="GO" id="GO:0005886">
    <property type="term" value="C:plasma membrane"/>
    <property type="evidence" value="ECO:0007669"/>
    <property type="project" value="UniProtKB-SubCell"/>
</dbReference>
<sequence>GINNMILIGWLVMAIIAILSTWLSGIISIAGTHPIEAMMIGIVLGAIARNVGLFPKKWQPFLKKFETPLLWGIILLGAGFSVSIAKEIPLSLIVIIVTMAVGFFAIYLIARKSGLSDKFSALLAVGTTICGGSAIAITAPLIKAKEEETSYAVSVIVISAFMLLIIMPFLGKLLGLNETFFGIWAGTSVHNTPQTIATGYIFGEQAGQIATMVKFTRNMFMIIVAILVSINFRVKEATQQRLEKKAILSAFPWFLFGYLGMAFFAANGFFTPEGVAFFGKAGKFLILMGMVGIGFGTDFIHIKRLGLKPLIIGIIGTVIVSVVSYTTLVILNFC</sequence>
<evidence type="ECO:0000313" key="7">
    <source>
        <dbReference type="EMBL" id="GAG59121.1"/>
    </source>
</evidence>
<dbReference type="InterPro" id="IPR018383">
    <property type="entry name" value="UPF0324_pro"/>
</dbReference>
<feature type="transmembrane region" description="Helical" evidence="6">
    <location>
        <begin position="67"/>
        <end position="84"/>
    </location>
</feature>
<feature type="transmembrane region" description="Helical" evidence="6">
    <location>
        <begin position="282"/>
        <end position="302"/>
    </location>
</feature>
<feature type="transmembrane region" description="Helical" evidence="6">
    <location>
        <begin position="246"/>
        <end position="270"/>
    </location>
</feature>
<accession>X1AGE0</accession>
<evidence type="ECO:0000256" key="2">
    <source>
        <dbReference type="ARBA" id="ARBA00022475"/>
    </source>
</evidence>
<evidence type="ECO:0008006" key="8">
    <source>
        <dbReference type="Google" id="ProtNLM"/>
    </source>
</evidence>
<protein>
    <recommendedName>
        <fullName evidence="8">Sulfate exporter family transporter</fullName>
    </recommendedName>
</protein>
<gene>
    <name evidence="7" type="ORF">S01H4_14082</name>
</gene>
<evidence type="ECO:0000256" key="3">
    <source>
        <dbReference type="ARBA" id="ARBA00022692"/>
    </source>
</evidence>